<dbReference type="KEGG" id="fki:FK004_13030"/>
<reference evidence="1 2" key="1">
    <citation type="submission" date="2017-04" db="EMBL/GenBank/DDBJ databases">
        <title>Complete genome sequence of Flavobacterium kingsejong AJ004.</title>
        <authorList>
            <person name="Lee P.C."/>
        </authorList>
    </citation>
    <scope>NUCLEOTIDE SEQUENCE [LARGE SCALE GENOMIC DNA]</scope>
    <source>
        <strain evidence="1 2">AJ004</strain>
    </source>
</reference>
<protein>
    <recommendedName>
        <fullName evidence="3">N-acetyltransferase domain-containing protein</fullName>
    </recommendedName>
</protein>
<gene>
    <name evidence="1" type="ORF">FK004_13030</name>
</gene>
<accession>A0A2S1LQP7</accession>
<dbReference type="Proteomes" id="UP000244677">
    <property type="component" value="Chromosome"/>
</dbReference>
<dbReference type="InterPro" id="IPR016181">
    <property type="entry name" value="Acyl_CoA_acyltransferase"/>
</dbReference>
<keyword evidence="2" id="KW-1185">Reference proteome</keyword>
<dbReference type="EMBL" id="CP020919">
    <property type="protein sequence ID" value="AWG26083.1"/>
    <property type="molecule type" value="Genomic_DNA"/>
</dbReference>
<organism evidence="1 2">
    <name type="scientific">Flavobacterium kingsejongi</name>
    <dbReference type="NCBI Taxonomy" id="1678728"/>
    <lineage>
        <taxon>Bacteria</taxon>
        <taxon>Pseudomonadati</taxon>
        <taxon>Bacteroidota</taxon>
        <taxon>Flavobacteriia</taxon>
        <taxon>Flavobacteriales</taxon>
        <taxon>Flavobacteriaceae</taxon>
        <taxon>Flavobacterium</taxon>
    </lineage>
</organism>
<name>A0A2S1LQP7_9FLAO</name>
<sequence>MTSYRIKNSHGLTATEIRAILQAWDVTAWNTMDTLQFREAFSQSEFHLLSDSSGLLCIARINFDLSIRIAATIYPFPEFVGLAAISKNKGYGKTLIGHIIAELKRRNMECIGFCRSEVRAFYEKCTVPLLYDKAKYLLEKEQQDWNNVTDDDDIIILNVSEAHHNILRRLSPIHPGYLIFES</sequence>
<proteinExistence type="predicted"/>
<dbReference type="AlphaFoldDB" id="A0A2S1LQP7"/>
<evidence type="ECO:0000313" key="1">
    <source>
        <dbReference type="EMBL" id="AWG26083.1"/>
    </source>
</evidence>
<evidence type="ECO:0008006" key="3">
    <source>
        <dbReference type="Google" id="ProtNLM"/>
    </source>
</evidence>
<dbReference type="OrthoDB" id="768656at2"/>
<evidence type="ECO:0000313" key="2">
    <source>
        <dbReference type="Proteomes" id="UP000244677"/>
    </source>
</evidence>
<dbReference type="SUPFAM" id="SSF55729">
    <property type="entry name" value="Acyl-CoA N-acyltransferases (Nat)"/>
    <property type="match status" value="1"/>
</dbReference>
<dbReference type="RefSeq" id="WP_108737621.1">
    <property type="nucleotide sequence ID" value="NZ_CP020919.1"/>
</dbReference>